<sequence length="158" mass="17664">MRARPSSVGVSSQYYNSKEFFAGAQIEKPSYTLQSGKEVTIRIKSTVPVACVEGHGHKTCGINIELFSLKDQFQGRPANCNDSLPDEEIKMSKSACGLVFDGSNWDEYHSFKLQTLSDQALRKSYKCAAKLIAKSNIDTLWLNYQLPEVYVSNLKKLS</sequence>
<accession>A0A8B6F821</accession>
<dbReference type="OrthoDB" id="6181227at2759"/>
<name>A0A8B6F821_MYTGA</name>
<dbReference type="EMBL" id="UYJE01006280">
    <property type="protein sequence ID" value="VDI44604.1"/>
    <property type="molecule type" value="Genomic_DNA"/>
</dbReference>
<reference evidence="1" key="1">
    <citation type="submission" date="2018-11" db="EMBL/GenBank/DDBJ databases">
        <authorList>
            <person name="Alioto T."/>
            <person name="Alioto T."/>
        </authorList>
    </citation>
    <scope>NUCLEOTIDE SEQUENCE</scope>
</reference>
<dbReference type="Proteomes" id="UP000596742">
    <property type="component" value="Unassembled WGS sequence"/>
</dbReference>
<organism evidence="1 2">
    <name type="scientific">Mytilus galloprovincialis</name>
    <name type="common">Mediterranean mussel</name>
    <dbReference type="NCBI Taxonomy" id="29158"/>
    <lineage>
        <taxon>Eukaryota</taxon>
        <taxon>Metazoa</taxon>
        <taxon>Spiralia</taxon>
        <taxon>Lophotrochozoa</taxon>
        <taxon>Mollusca</taxon>
        <taxon>Bivalvia</taxon>
        <taxon>Autobranchia</taxon>
        <taxon>Pteriomorphia</taxon>
        <taxon>Mytilida</taxon>
        <taxon>Mytiloidea</taxon>
        <taxon>Mytilidae</taxon>
        <taxon>Mytilinae</taxon>
        <taxon>Mytilus</taxon>
    </lineage>
</organism>
<evidence type="ECO:0000313" key="2">
    <source>
        <dbReference type="Proteomes" id="UP000596742"/>
    </source>
</evidence>
<comment type="caution">
    <text evidence="1">The sequence shown here is derived from an EMBL/GenBank/DDBJ whole genome shotgun (WGS) entry which is preliminary data.</text>
</comment>
<proteinExistence type="predicted"/>
<gene>
    <name evidence="1" type="ORF">MGAL_10B039932</name>
</gene>
<protein>
    <submittedName>
        <fullName evidence="1">Uncharacterized protein</fullName>
    </submittedName>
</protein>
<keyword evidence="2" id="KW-1185">Reference proteome</keyword>
<dbReference type="AlphaFoldDB" id="A0A8B6F821"/>
<evidence type="ECO:0000313" key="1">
    <source>
        <dbReference type="EMBL" id="VDI44604.1"/>
    </source>
</evidence>